<protein>
    <submittedName>
        <fullName evidence="2">Tetratricopeptide repeat protein</fullName>
    </submittedName>
</protein>
<gene>
    <name evidence="2" type="ORF">AB0887_05295</name>
</gene>
<proteinExistence type="predicted"/>
<dbReference type="Proteomes" id="UP001553843">
    <property type="component" value="Unassembled WGS sequence"/>
</dbReference>
<organism evidence="2 3">
    <name type="scientific">Streptomyces huasconensis</name>
    <dbReference type="NCBI Taxonomy" id="1854574"/>
    <lineage>
        <taxon>Bacteria</taxon>
        <taxon>Bacillati</taxon>
        <taxon>Actinomycetota</taxon>
        <taxon>Actinomycetes</taxon>
        <taxon>Kitasatosporales</taxon>
        <taxon>Streptomycetaceae</taxon>
        <taxon>Streptomyces</taxon>
    </lineage>
</organism>
<name>A0ABV3LPJ2_9ACTN</name>
<dbReference type="Pfam" id="PF12688">
    <property type="entry name" value="TPR_5"/>
    <property type="match status" value="1"/>
</dbReference>
<dbReference type="EMBL" id="JBEYRS010000002">
    <property type="protein sequence ID" value="MEW2361377.1"/>
    <property type="molecule type" value="Genomic_DNA"/>
</dbReference>
<dbReference type="RefSeq" id="WP_359775084.1">
    <property type="nucleotide sequence ID" value="NZ_JBEYRR010000002.1"/>
</dbReference>
<dbReference type="Gene3D" id="1.25.40.10">
    <property type="entry name" value="Tetratricopeptide repeat domain"/>
    <property type="match status" value="1"/>
</dbReference>
<comment type="caution">
    <text evidence="2">The sequence shown here is derived from an EMBL/GenBank/DDBJ whole genome shotgun (WGS) entry which is preliminary data.</text>
</comment>
<evidence type="ECO:0000313" key="2">
    <source>
        <dbReference type="EMBL" id="MEW2361377.1"/>
    </source>
</evidence>
<evidence type="ECO:0000259" key="1">
    <source>
        <dbReference type="Pfam" id="PF12688"/>
    </source>
</evidence>
<sequence length="167" mass="18324">MDDDWERRVDEAWASYDTYGEDRDAEFRALIDALAAELPEGDPAGLFERACAFDSTGRSDRAVPLYQEALERGLSGYRKRRALIQLASSLRNVGRAEEGVALLEPELDGPAHELDDAVRAVLALCLASLGREREGLSLVLGALAPHLPRYQRSMANYARALVEPGPA</sequence>
<dbReference type="SUPFAM" id="SSF48452">
    <property type="entry name" value="TPR-like"/>
    <property type="match status" value="1"/>
</dbReference>
<feature type="domain" description="Tetratrico peptide repeat group 5" evidence="1">
    <location>
        <begin position="45"/>
        <end position="161"/>
    </location>
</feature>
<dbReference type="InterPro" id="IPR041656">
    <property type="entry name" value="TPR_5"/>
</dbReference>
<accession>A0ABV3LPJ2</accession>
<evidence type="ECO:0000313" key="3">
    <source>
        <dbReference type="Proteomes" id="UP001553843"/>
    </source>
</evidence>
<dbReference type="InterPro" id="IPR011990">
    <property type="entry name" value="TPR-like_helical_dom_sf"/>
</dbReference>
<keyword evidence="3" id="KW-1185">Reference proteome</keyword>
<reference evidence="2 3" key="1">
    <citation type="submission" date="2024-06" db="EMBL/GenBank/DDBJ databases">
        <title>The Natural Products Discovery Center: Release of the First 8490 Sequenced Strains for Exploring Actinobacteria Biosynthetic Diversity.</title>
        <authorList>
            <person name="Kalkreuter E."/>
            <person name="Kautsar S.A."/>
            <person name="Yang D."/>
            <person name="Bader C.D."/>
            <person name="Teijaro C.N."/>
            <person name="Fluegel L."/>
            <person name="Davis C.M."/>
            <person name="Simpson J.R."/>
            <person name="Lauterbach L."/>
            <person name="Steele A.D."/>
            <person name="Gui C."/>
            <person name="Meng S."/>
            <person name="Li G."/>
            <person name="Viehrig K."/>
            <person name="Ye F."/>
            <person name="Su P."/>
            <person name="Kiefer A.F."/>
            <person name="Nichols A."/>
            <person name="Cepeda A.J."/>
            <person name="Yan W."/>
            <person name="Fan B."/>
            <person name="Jiang Y."/>
            <person name="Adhikari A."/>
            <person name="Zheng C.-J."/>
            <person name="Schuster L."/>
            <person name="Cowan T.M."/>
            <person name="Smanski M.J."/>
            <person name="Chevrette M.G."/>
            <person name="De Carvalho L.P.S."/>
            <person name="Shen B."/>
        </authorList>
    </citation>
    <scope>NUCLEOTIDE SEQUENCE [LARGE SCALE GENOMIC DNA]</scope>
    <source>
        <strain evidence="2 3">NPDC047833</strain>
    </source>
</reference>